<proteinExistence type="predicted"/>
<name>A0A381XVG4_9ZZZZ</name>
<accession>A0A381XVG4</accession>
<dbReference type="AlphaFoldDB" id="A0A381XVG4"/>
<reference evidence="1" key="1">
    <citation type="submission" date="2018-05" db="EMBL/GenBank/DDBJ databases">
        <authorList>
            <person name="Lanie J.A."/>
            <person name="Ng W.-L."/>
            <person name="Kazmierczak K.M."/>
            <person name="Andrzejewski T.M."/>
            <person name="Davidsen T.M."/>
            <person name="Wayne K.J."/>
            <person name="Tettelin H."/>
            <person name="Glass J.I."/>
            <person name="Rusch D."/>
            <person name="Podicherti R."/>
            <person name="Tsui H.-C.T."/>
            <person name="Winkler M.E."/>
        </authorList>
    </citation>
    <scope>NUCLEOTIDE SEQUENCE</scope>
</reference>
<dbReference type="EMBL" id="UINC01016535">
    <property type="protein sequence ID" value="SVA68769.1"/>
    <property type="molecule type" value="Genomic_DNA"/>
</dbReference>
<sequence length="167" mass="18087">MRYFAKTTAAAAIIALFSVGCAGPENKLGRGIRNFSEFSRLGEFSRSVEQTAIWDGPQHAYTTGVIRGLSRTAARTAVGFAEIITFPFPTPDYEPWLRGASVYPDSSIATLDYPWGGMVMPDDALFPASYIPGLWDDGIFHPNSAIGFGGGDVAPFLPGSRFKVFDH</sequence>
<protein>
    <recommendedName>
        <fullName evidence="2">Exosortase system-associated protein, TIGR04073 family</fullName>
    </recommendedName>
</protein>
<evidence type="ECO:0008006" key="2">
    <source>
        <dbReference type="Google" id="ProtNLM"/>
    </source>
</evidence>
<dbReference type="NCBIfam" id="TIGR04073">
    <property type="entry name" value="exo_TIGR04073"/>
    <property type="match status" value="1"/>
</dbReference>
<dbReference type="PROSITE" id="PS51257">
    <property type="entry name" value="PROKAR_LIPOPROTEIN"/>
    <property type="match status" value="1"/>
</dbReference>
<organism evidence="1">
    <name type="scientific">marine metagenome</name>
    <dbReference type="NCBI Taxonomy" id="408172"/>
    <lineage>
        <taxon>unclassified sequences</taxon>
        <taxon>metagenomes</taxon>
        <taxon>ecological metagenomes</taxon>
    </lineage>
</organism>
<evidence type="ECO:0000313" key="1">
    <source>
        <dbReference type="EMBL" id="SVA68769.1"/>
    </source>
</evidence>
<dbReference type="InterPro" id="IPR023824">
    <property type="entry name" value="CHP04073_exosortase-affil"/>
</dbReference>
<gene>
    <name evidence="1" type="ORF">METZ01_LOCUS121623</name>
</gene>